<feature type="region of interest" description="Disordered" evidence="1">
    <location>
        <begin position="185"/>
        <end position="209"/>
    </location>
</feature>
<reference evidence="2 3" key="1">
    <citation type="journal article" date="2015" name="Genome Biol. Evol.">
        <title>Comparative Genomics of a Bacterivorous Green Alga Reveals Evolutionary Causalities and Consequences of Phago-Mixotrophic Mode of Nutrition.</title>
        <authorList>
            <person name="Burns J.A."/>
            <person name="Paasch A."/>
            <person name="Narechania A."/>
            <person name="Kim E."/>
        </authorList>
    </citation>
    <scope>NUCLEOTIDE SEQUENCE [LARGE SCALE GENOMIC DNA]</scope>
    <source>
        <strain evidence="2 3">PLY_AMNH</strain>
    </source>
</reference>
<accession>A0AAE0GJ32</accession>
<evidence type="ECO:0000313" key="3">
    <source>
        <dbReference type="Proteomes" id="UP001190700"/>
    </source>
</evidence>
<proteinExistence type="predicted"/>
<dbReference type="Proteomes" id="UP001190700">
    <property type="component" value="Unassembled WGS sequence"/>
</dbReference>
<gene>
    <name evidence="2" type="ORF">CYMTET_12939</name>
</gene>
<feature type="compositionally biased region" description="Polar residues" evidence="1">
    <location>
        <begin position="186"/>
        <end position="199"/>
    </location>
</feature>
<feature type="region of interest" description="Disordered" evidence="1">
    <location>
        <begin position="496"/>
        <end position="561"/>
    </location>
</feature>
<feature type="compositionally biased region" description="Low complexity" evidence="1">
    <location>
        <begin position="544"/>
        <end position="555"/>
    </location>
</feature>
<feature type="region of interest" description="Disordered" evidence="1">
    <location>
        <begin position="347"/>
        <end position="415"/>
    </location>
</feature>
<evidence type="ECO:0000256" key="1">
    <source>
        <dbReference type="SAM" id="MobiDB-lite"/>
    </source>
</evidence>
<evidence type="ECO:0000313" key="2">
    <source>
        <dbReference type="EMBL" id="KAK3279164.1"/>
    </source>
</evidence>
<name>A0AAE0GJ32_9CHLO</name>
<organism evidence="2 3">
    <name type="scientific">Cymbomonas tetramitiformis</name>
    <dbReference type="NCBI Taxonomy" id="36881"/>
    <lineage>
        <taxon>Eukaryota</taxon>
        <taxon>Viridiplantae</taxon>
        <taxon>Chlorophyta</taxon>
        <taxon>Pyramimonadophyceae</taxon>
        <taxon>Pyramimonadales</taxon>
        <taxon>Pyramimonadaceae</taxon>
        <taxon>Cymbomonas</taxon>
    </lineage>
</organism>
<feature type="compositionally biased region" description="Low complexity" evidence="1">
    <location>
        <begin position="395"/>
        <end position="408"/>
    </location>
</feature>
<keyword evidence="3" id="KW-1185">Reference proteome</keyword>
<feature type="compositionally biased region" description="Basic and acidic residues" evidence="1">
    <location>
        <begin position="354"/>
        <end position="364"/>
    </location>
</feature>
<dbReference type="EMBL" id="LGRX02005099">
    <property type="protein sequence ID" value="KAK3279164.1"/>
    <property type="molecule type" value="Genomic_DNA"/>
</dbReference>
<dbReference type="AlphaFoldDB" id="A0AAE0GJ32"/>
<protein>
    <submittedName>
        <fullName evidence="2">Uncharacterized protein</fullName>
    </submittedName>
</protein>
<comment type="caution">
    <text evidence="2">The sequence shown here is derived from an EMBL/GenBank/DDBJ whole genome shotgun (WGS) entry which is preliminary data.</text>
</comment>
<feature type="compositionally biased region" description="Basic and acidic residues" evidence="1">
    <location>
        <begin position="517"/>
        <end position="529"/>
    </location>
</feature>
<sequence length="611" mass="66964">MITEHLSVLSELYGEEFEATAKMLRTLANIKRHLGTPAWVEPVRATLAAKSLEVRANVLAEGAKLRETLLRFRSEHSWKRPGQALEAHDFPEMVWARPMLEDEGCDIDELPMGFEASTEDWCVLAHLLRERVTAMQVFARSKDPGAAFEDVMDDSLARKRARSPPAAAKRAHFDPEVAAGLRTVTEEQSQQALNGTLTPESVPKPAGDGAPHSVIPQHAGGALSGLDLQVYPGQNLDAQEKKLVLGEDGRSLQWETSSKRTRCSTLPKLERGFCFVMRKVQSDRQHRLMVFFKEWFQLRALEYGVAQVIKLYEYLILQMVEDPSVTFERRCYSQSFEDYVWEQRLQPAGSGQPWREDWSPREEGGGSGENDPGTPASPNAPRDASGPGVPRLPMRRVVGPGASPPVVAGRRRRAPAGAPALEPVYGESYEPEIEEEDDVRPVASGFELTPVDPSDGDYIEIGRGVATQVTSCAGGLVEAPGADYFPSVRCGRVGPSGGARADMDGDDEHVRRGLRSGARDGAGEVERAGGGEPTVEAIEGGNARWSPSSGSSFRGPWRRPRRLRSERTAVMCPFRPPPGPPWVSHCTRAEAWVKAARRDGCEEGTAASEKA</sequence>